<evidence type="ECO:0000313" key="9">
    <source>
        <dbReference type="EMBL" id="AIZ36230.1"/>
    </source>
</evidence>
<sequence>MIDKKVRIKFLFLVAFLVLAFIFSFSIGRYPIKFFDVIKVITNRIFYGIIDNSPASTVIWNIRVPRVLCAILVGAGVSTSGALYQGLLKNPMVSPDILGTTQAAAFGSAFGILMYFNFFEITLLSFSLGVISVFVTYNLSKIFRSDRILGLILTGMMIGSLFSSLISFVKLVADTENQLPSITYWLMGSLASVKMIDFKFIFFPIVTGLIVSNLYKIEINIFTMGEEEAKTLGLNTEKIRFIIIFFATLMTASSVAVTGIIGWIGLVIPHFSRLIFGDDYRFVIPASGLLGASFLLVVDILCRNITTSEIPIGIVTSFIGAPIFLYLIYKKGRDYDRG</sequence>
<organism evidence="9 10">
    <name type="scientific">Parvimonas micra</name>
    <dbReference type="NCBI Taxonomy" id="33033"/>
    <lineage>
        <taxon>Bacteria</taxon>
        <taxon>Bacillati</taxon>
        <taxon>Bacillota</taxon>
        <taxon>Tissierellia</taxon>
        <taxon>Tissierellales</taxon>
        <taxon>Peptoniphilaceae</taxon>
        <taxon>Parvimonas</taxon>
    </lineage>
</organism>
<dbReference type="STRING" id="33033.NW74_02110"/>
<dbReference type="GO" id="GO:0022857">
    <property type="term" value="F:transmembrane transporter activity"/>
    <property type="evidence" value="ECO:0007669"/>
    <property type="project" value="InterPro"/>
</dbReference>
<feature type="transmembrane region" description="Helical" evidence="8">
    <location>
        <begin position="193"/>
        <end position="215"/>
    </location>
</feature>
<keyword evidence="5 8" id="KW-0812">Transmembrane</keyword>
<evidence type="ECO:0000256" key="1">
    <source>
        <dbReference type="ARBA" id="ARBA00004651"/>
    </source>
</evidence>
<evidence type="ECO:0000256" key="5">
    <source>
        <dbReference type="ARBA" id="ARBA00022692"/>
    </source>
</evidence>
<feature type="transmembrane region" description="Helical" evidence="8">
    <location>
        <begin position="241"/>
        <end position="268"/>
    </location>
</feature>
<dbReference type="CDD" id="cd06550">
    <property type="entry name" value="TM_ABC_iron-siderophores_like"/>
    <property type="match status" value="1"/>
</dbReference>
<dbReference type="AlphaFoldDB" id="A0A0B4S0H1"/>
<evidence type="ECO:0000256" key="2">
    <source>
        <dbReference type="ARBA" id="ARBA00007935"/>
    </source>
</evidence>
<dbReference type="Proteomes" id="UP000031386">
    <property type="component" value="Chromosome"/>
</dbReference>
<dbReference type="Gene3D" id="1.10.3470.10">
    <property type="entry name" value="ABC transporter involved in vitamin B12 uptake, BtuC"/>
    <property type="match status" value="1"/>
</dbReference>
<feature type="transmembrane region" description="Helical" evidence="8">
    <location>
        <begin position="280"/>
        <end position="298"/>
    </location>
</feature>
<evidence type="ECO:0000256" key="3">
    <source>
        <dbReference type="ARBA" id="ARBA00022448"/>
    </source>
</evidence>
<evidence type="ECO:0000313" key="10">
    <source>
        <dbReference type="Proteomes" id="UP000031386"/>
    </source>
</evidence>
<accession>A0A0B4S0H1</accession>
<keyword evidence="4" id="KW-1003">Cell membrane</keyword>
<dbReference type="FunFam" id="1.10.3470.10:FF:000001">
    <property type="entry name" value="Vitamin B12 ABC transporter permease BtuC"/>
    <property type="match status" value="1"/>
</dbReference>
<keyword evidence="3" id="KW-0813">Transport</keyword>
<dbReference type="SUPFAM" id="SSF81345">
    <property type="entry name" value="ABC transporter involved in vitamin B12 uptake, BtuC"/>
    <property type="match status" value="1"/>
</dbReference>
<feature type="transmembrane region" description="Helical" evidence="8">
    <location>
        <begin position="121"/>
        <end position="139"/>
    </location>
</feature>
<comment type="subcellular location">
    <subcellularLocation>
        <location evidence="1">Cell membrane</location>
        <topology evidence="1">Multi-pass membrane protein</topology>
    </subcellularLocation>
</comment>
<feature type="transmembrane region" description="Helical" evidence="8">
    <location>
        <begin position="12"/>
        <end position="32"/>
    </location>
</feature>
<evidence type="ECO:0000256" key="6">
    <source>
        <dbReference type="ARBA" id="ARBA00022989"/>
    </source>
</evidence>
<dbReference type="PANTHER" id="PTHR30472:SF70">
    <property type="entry name" value="MOLYBDATE IMPORT SYSTEM PERMEASE PROTEIN MOLB"/>
    <property type="match status" value="1"/>
</dbReference>
<dbReference type="InterPro" id="IPR037294">
    <property type="entry name" value="ABC_BtuC-like"/>
</dbReference>
<keyword evidence="10" id="KW-1185">Reference proteome</keyword>
<keyword evidence="7 8" id="KW-0472">Membrane</keyword>
<feature type="transmembrane region" description="Helical" evidence="8">
    <location>
        <begin position="310"/>
        <end position="329"/>
    </location>
</feature>
<reference evidence="9 10" key="1">
    <citation type="submission" date="2014-10" db="EMBL/GenBank/DDBJ databases">
        <title>Complete genome sequence of Parvimonas micra KCOM 1535 (= ChDC B708).</title>
        <authorList>
            <person name="Kook J.-K."/>
            <person name="Park S.-N."/>
            <person name="Lim Y.K."/>
            <person name="Roh H."/>
        </authorList>
    </citation>
    <scope>NUCLEOTIDE SEQUENCE [LARGE SCALE GENOMIC DNA]</scope>
    <source>
        <strain evidence="10">KCOM 1535 / ChDC B708</strain>
    </source>
</reference>
<dbReference type="InterPro" id="IPR000522">
    <property type="entry name" value="ABC_transptr_permease_BtuC"/>
</dbReference>
<dbReference type="RefSeq" id="WP_041953632.1">
    <property type="nucleotide sequence ID" value="NZ_CP009761.1"/>
</dbReference>
<dbReference type="PANTHER" id="PTHR30472">
    <property type="entry name" value="FERRIC ENTEROBACTIN TRANSPORT SYSTEM PERMEASE PROTEIN"/>
    <property type="match status" value="1"/>
</dbReference>
<feature type="transmembrane region" description="Helical" evidence="8">
    <location>
        <begin position="151"/>
        <end position="173"/>
    </location>
</feature>
<dbReference type="KEGG" id="pmic:NW74_02110"/>
<evidence type="ECO:0000256" key="4">
    <source>
        <dbReference type="ARBA" id="ARBA00022475"/>
    </source>
</evidence>
<evidence type="ECO:0000256" key="7">
    <source>
        <dbReference type="ARBA" id="ARBA00023136"/>
    </source>
</evidence>
<proteinExistence type="inferred from homology"/>
<feature type="transmembrane region" description="Helical" evidence="8">
    <location>
        <begin position="64"/>
        <end position="84"/>
    </location>
</feature>
<dbReference type="GO" id="GO:0033214">
    <property type="term" value="P:siderophore-iron import into cell"/>
    <property type="evidence" value="ECO:0007669"/>
    <property type="project" value="TreeGrafter"/>
</dbReference>
<dbReference type="OrthoDB" id="9792889at2"/>
<dbReference type="EMBL" id="CP009761">
    <property type="protein sequence ID" value="AIZ36230.1"/>
    <property type="molecule type" value="Genomic_DNA"/>
</dbReference>
<gene>
    <name evidence="9" type="ORF">NW74_02110</name>
</gene>
<dbReference type="Pfam" id="PF01032">
    <property type="entry name" value="FecCD"/>
    <property type="match status" value="1"/>
</dbReference>
<evidence type="ECO:0000256" key="8">
    <source>
        <dbReference type="SAM" id="Phobius"/>
    </source>
</evidence>
<protein>
    <submittedName>
        <fullName evidence="9">ABC transporter permease</fullName>
    </submittedName>
</protein>
<comment type="similarity">
    <text evidence="2">Belongs to the binding-protein-dependent transport system permease family. FecCD subfamily.</text>
</comment>
<keyword evidence="6 8" id="KW-1133">Transmembrane helix</keyword>
<dbReference type="GO" id="GO:0005886">
    <property type="term" value="C:plasma membrane"/>
    <property type="evidence" value="ECO:0007669"/>
    <property type="project" value="UniProtKB-SubCell"/>
</dbReference>
<name>A0A0B4S0H1_9FIRM</name>